<sequence length="225" mass="25315">MLESFKTLLIQHDLRLFIEQIGYIGVYLTIFVESGLLVGFFLPGDSLLFTAGFLASPAVGFFNVWILLAGAWVAAVVGDNVGYHIGSKFGRGLFKRENSLFFKQENLVRAQEFYEKHGGKTIVIARFIPFIRTFAPVVAGIGKMNIKKFMFFNFLGGTLWVWGVGLLGYFLGSLIPDVDKYLLPIVVVIVAVSVLPPLLHLYKEHRKSIFAKIMLKLGRFIKYKV</sequence>
<dbReference type="Proteomes" id="UP000177763">
    <property type="component" value="Unassembled WGS sequence"/>
</dbReference>
<feature type="transmembrane region" description="Helical" evidence="7">
    <location>
        <begin position="21"/>
        <end position="42"/>
    </location>
</feature>
<comment type="similarity">
    <text evidence="2 7">Belongs to the DedA family.</text>
</comment>
<evidence type="ECO:0000256" key="1">
    <source>
        <dbReference type="ARBA" id="ARBA00004651"/>
    </source>
</evidence>
<gene>
    <name evidence="9" type="ORF">A3H26_01900</name>
</gene>
<evidence type="ECO:0000313" key="10">
    <source>
        <dbReference type="Proteomes" id="UP000177763"/>
    </source>
</evidence>
<evidence type="ECO:0000313" key="9">
    <source>
        <dbReference type="EMBL" id="OGC56325.1"/>
    </source>
</evidence>
<dbReference type="InterPro" id="IPR032818">
    <property type="entry name" value="DedA-like"/>
</dbReference>
<feature type="transmembrane region" description="Helical" evidence="7">
    <location>
        <begin position="151"/>
        <end position="175"/>
    </location>
</feature>
<proteinExistence type="inferred from homology"/>
<dbReference type="STRING" id="1802630.A3H26_01900"/>
<keyword evidence="4 7" id="KW-0812">Transmembrane</keyword>
<dbReference type="AlphaFoldDB" id="A0A1F4VGT0"/>
<evidence type="ECO:0000256" key="4">
    <source>
        <dbReference type="ARBA" id="ARBA00022692"/>
    </source>
</evidence>
<comment type="subcellular location">
    <subcellularLocation>
        <location evidence="1 7">Cell membrane</location>
        <topology evidence="1 7">Multi-pass membrane protein</topology>
    </subcellularLocation>
</comment>
<dbReference type="GO" id="GO:0005886">
    <property type="term" value="C:plasma membrane"/>
    <property type="evidence" value="ECO:0007669"/>
    <property type="project" value="UniProtKB-SubCell"/>
</dbReference>
<feature type="domain" description="VTT" evidence="8">
    <location>
        <begin position="42"/>
        <end position="169"/>
    </location>
</feature>
<keyword evidence="6 7" id="KW-0472">Membrane</keyword>
<dbReference type="InterPro" id="IPR032816">
    <property type="entry name" value="VTT_dom"/>
</dbReference>
<feature type="transmembrane region" description="Helical" evidence="7">
    <location>
        <begin position="181"/>
        <end position="202"/>
    </location>
</feature>
<evidence type="ECO:0000256" key="3">
    <source>
        <dbReference type="ARBA" id="ARBA00022475"/>
    </source>
</evidence>
<evidence type="ECO:0000256" key="6">
    <source>
        <dbReference type="ARBA" id="ARBA00023136"/>
    </source>
</evidence>
<reference evidence="9 10" key="1">
    <citation type="journal article" date="2016" name="Nat. Commun.">
        <title>Thousands of microbial genomes shed light on interconnected biogeochemical processes in an aquifer system.</title>
        <authorList>
            <person name="Anantharaman K."/>
            <person name="Brown C.T."/>
            <person name="Hug L.A."/>
            <person name="Sharon I."/>
            <person name="Castelle C.J."/>
            <person name="Probst A.J."/>
            <person name="Thomas B.C."/>
            <person name="Singh A."/>
            <person name="Wilkins M.J."/>
            <person name="Karaoz U."/>
            <person name="Brodie E.L."/>
            <person name="Williams K.H."/>
            <person name="Hubbard S.S."/>
            <person name="Banfield J.F."/>
        </authorList>
    </citation>
    <scope>NUCLEOTIDE SEQUENCE [LARGE SCALE GENOMIC DNA]</scope>
</reference>
<dbReference type="PANTHER" id="PTHR30353:SF0">
    <property type="entry name" value="TRANSMEMBRANE PROTEIN"/>
    <property type="match status" value="1"/>
</dbReference>
<evidence type="ECO:0000256" key="2">
    <source>
        <dbReference type="ARBA" id="ARBA00010792"/>
    </source>
</evidence>
<accession>A0A1F4VGT0</accession>
<comment type="caution">
    <text evidence="9">The sequence shown here is derived from an EMBL/GenBank/DDBJ whole genome shotgun (WGS) entry which is preliminary data.</text>
</comment>
<evidence type="ECO:0000259" key="8">
    <source>
        <dbReference type="Pfam" id="PF09335"/>
    </source>
</evidence>
<keyword evidence="5 7" id="KW-1133">Transmembrane helix</keyword>
<organism evidence="9 10">
    <name type="scientific">candidate division WWE3 bacterium RIFCSPLOWO2_12_FULL_36_10</name>
    <dbReference type="NCBI Taxonomy" id="1802630"/>
    <lineage>
        <taxon>Bacteria</taxon>
        <taxon>Katanobacteria</taxon>
    </lineage>
</organism>
<dbReference type="EMBL" id="MEVN01000040">
    <property type="protein sequence ID" value="OGC56325.1"/>
    <property type="molecule type" value="Genomic_DNA"/>
</dbReference>
<dbReference type="PANTHER" id="PTHR30353">
    <property type="entry name" value="INNER MEMBRANE PROTEIN DEDA-RELATED"/>
    <property type="match status" value="1"/>
</dbReference>
<feature type="transmembrane region" description="Helical" evidence="7">
    <location>
        <begin position="62"/>
        <end position="86"/>
    </location>
</feature>
<evidence type="ECO:0000256" key="5">
    <source>
        <dbReference type="ARBA" id="ARBA00022989"/>
    </source>
</evidence>
<name>A0A1F4VGT0_UNCKA</name>
<evidence type="ECO:0000256" key="7">
    <source>
        <dbReference type="RuleBase" id="RU367016"/>
    </source>
</evidence>
<protein>
    <recommendedName>
        <fullName evidence="8">VTT domain-containing protein</fullName>
    </recommendedName>
</protein>
<dbReference type="Pfam" id="PF09335">
    <property type="entry name" value="VTT_dom"/>
    <property type="match status" value="1"/>
</dbReference>
<keyword evidence="3 7" id="KW-1003">Cell membrane</keyword>